<keyword evidence="5 9" id="KW-0812">Transmembrane</keyword>
<name>A0A9W6ESQ1_9LACO</name>
<dbReference type="InterPro" id="IPR050367">
    <property type="entry name" value="APC_superfamily"/>
</dbReference>
<feature type="transmembrane region" description="Helical" evidence="9">
    <location>
        <begin position="418"/>
        <end position="436"/>
    </location>
</feature>
<evidence type="ECO:0000256" key="4">
    <source>
        <dbReference type="ARBA" id="ARBA00022475"/>
    </source>
</evidence>
<reference evidence="10" key="1">
    <citation type="submission" date="2022-07" db="EMBL/GenBank/DDBJ databases">
        <authorList>
            <person name="Kouya T."/>
            <person name="Ishiyama Y."/>
        </authorList>
    </citation>
    <scope>NUCLEOTIDE SEQUENCE</scope>
    <source>
        <strain evidence="10">WR16-4</strain>
    </source>
</reference>
<dbReference type="RefSeq" id="WP_286136746.1">
    <property type="nucleotide sequence ID" value="NZ_BRPL01000002.1"/>
</dbReference>
<evidence type="ECO:0000256" key="7">
    <source>
        <dbReference type="ARBA" id="ARBA00022989"/>
    </source>
</evidence>
<dbReference type="NCBIfam" id="TIGR00905">
    <property type="entry name" value="2A0302"/>
    <property type="match status" value="1"/>
</dbReference>
<keyword evidence="11" id="KW-1185">Reference proteome</keyword>
<evidence type="ECO:0000256" key="8">
    <source>
        <dbReference type="ARBA" id="ARBA00023136"/>
    </source>
</evidence>
<comment type="similarity">
    <text evidence="2">Belongs to the amino acid-polyamine-organocation (APC) superfamily. Basic amino acid/polyamine antiporter (APA) (TC 2.A.3.2) family.</text>
</comment>
<proteinExistence type="inferred from homology"/>
<keyword evidence="3" id="KW-0813">Transport</keyword>
<feature type="transmembrane region" description="Helical" evidence="9">
    <location>
        <begin position="205"/>
        <end position="224"/>
    </location>
</feature>
<dbReference type="GO" id="GO:0006865">
    <property type="term" value="P:amino acid transport"/>
    <property type="evidence" value="ECO:0007669"/>
    <property type="project" value="UniProtKB-KW"/>
</dbReference>
<organism evidence="10 11">
    <name type="scientific">Philodulcilactobacillus myokoensis</name>
    <dbReference type="NCBI Taxonomy" id="2929573"/>
    <lineage>
        <taxon>Bacteria</taxon>
        <taxon>Bacillati</taxon>
        <taxon>Bacillota</taxon>
        <taxon>Bacilli</taxon>
        <taxon>Lactobacillales</taxon>
        <taxon>Lactobacillaceae</taxon>
        <taxon>Philodulcilactobacillus</taxon>
    </lineage>
</organism>
<dbReference type="InterPro" id="IPR004754">
    <property type="entry name" value="Amino_acid_antiprt"/>
</dbReference>
<dbReference type="EMBL" id="BRPL01000002">
    <property type="protein sequence ID" value="GLB47286.1"/>
    <property type="molecule type" value="Genomic_DNA"/>
</dbReference>
<dbReference type="Pfam" id="PF13520">
    <property type="entry name" value="AA_permease_2"/>
    <property type="match status" value="1"/>
</dbReference>
<sequence length="476" mass="52390">MEANSDKKLNLLELTGLVVGSIIGGGIFNLMHDMALGAGAGATILGWIVTAIGMMSLAFTFQNLTIKRADLNTGIYSYAEEGFGKYMGFNAAWGYWLSVLMGNVSYATLVMSSIGYFIPIFGNGQNIYSIIGSSVLLWGCHFLLLKGVKSASFTNVIITITKLVMIALFILIAFLSFKLHIFTHDFWYTPSGHFELLDVLKQVKSTMLVTVWVFVGIEGAVIFSGQAKHRRDVGRATVFGISIIILIYMLITLLSFGVMSRYHLAHLGQPAMAYFLQDVVGKWGAVVVNIGLIIAVMGTWMSFTMLAGQVPYEAAKAGTFPKSFAKANANGAPTHSLLVTDLLVQILLFLLLFAASAYNFFFSIASSAMLVPYALTSFYQLKHSIMENHGSDKVRNIILGIVASIYSCWLLFSIGTNFALLMMILFAAGIPVYWQLQRKDNHQQRVFKTPERILAIVVSIFAIFAIYEVMTGKITF</sequence>
<gene>
    <name evidence="10" type="primary">arcD</name>
    <name evidence="10" type="ORF">WR164_12650</name>
</gene>
<evidence type="ECO:0000256" key="5">
    <source>
        <dbReference type="ARBA" id="ARBA00022692"/>
    </source>
</evidence>
<evidence type="ECO:0000256" key="3">
    <source>
        <dbReference type="ARBA" id="ARBA00022448"/>
    </source>
</evidence>
<accession>A0A9W6ESQ1</accession>
<dbReference type="PANTHER" id="PTHR42770">
    <property type="entry name" value="AMINO ACID TRANSPORTER-RELATED"/>
    <property type="match status" value="1"/>
</dbReference>
<dbReference type="Proteomes" id="UP001144204">
    <property type="component" value="Unassembled WGS sequence"/>
</dbReference>
<feature type="transmembrane region" description="Helical" evidence="9">
    <location>
        <begin position="236"/>
        <end position="260"/>
    </location>
</feature>
<evidence type="ECO:0000256" key="9">
    <source>
        <dbReference type="SAM" id="Phobius"/>
    </source>
</evidence>
<evidence type="ECO:0000313" key="11">
    <source>
        <dbReference type="Proteomes" id="UP001144204"/>
    </source>
</evidence>
<evidence type="ECO:0000256" key="1">
    <source>
        <dbReference type="ARBA" id="ARBA00004651"/>
    </source>
</evidence>
<feature type="transmembrane region" description="Helical" evidence="9">
    <location>
        <begin position="12"/>
        <end position="31"/>
    </location>
</feature>
<feature type="transmembrane region" description="Helical" evidence="9">
    <location>
        <begin position="336"/>
        <end position="354"/>
    </location>
</feature>
<dbReference type="PANTHER" id="PTHR42770:SF4">
    <property type="entry name" value="ARGININE_ORNITHINE ANTIPORTER-RELATED"/>
    <property type="match status" value="1"/>
</dbReference>
<feature type="transmembrane region" description="Helical" evidence="9">
    <location>
        <begin position="156"/>
        <end position="177"/>
    </location>
</feature>
<dbReference type="PIRSF" id="PIRSF006060">
    <property type="entry name" value="AA_transporter"/>
    <property type="match status" value="1"/>
</dbReference>
<dbReference type="GO" id="GO:0022857">
    <property type="term" value="F:transmembrane transporter activity"/>
    <property type="evidence" value="ECO:0007669"/>
    <property type="project" value="InterPro"/>
</dbReference>
<feature type="transmembrane region" description="Helical" evidence="9">
    <location>
        <begin position="127"/>
        <end position="144"/>
    </location>
</feature>
<dbReference type="AlphaFoldDB" id="A0A9W6ESQ1"/>
<feature type="transmembrane region" description="Helical" evidence="9">
    <location>
        <begin position="37"/>
        <end position="61"/>
    </location>
</feature>
<feature type="transmembrane region" description="Helical" evidence="9">
    <location>
        <begin position="452"/>
        <end position="470"/>
    </location>
</feature>
<evidence type="ECO:0000256" key="6">
    <source>
        <dbReference type="ARBA" id="ARBA00022970"/>
    </source>
</evidence>
<dbReference type="Gene3D" id="1.20.1740.10">
    <property type="entry name" value="Amino acid/polyamine transporter I"/>
    <property type="match status" value="1"/>
</dbReference>
<keyword evidence="4" id="KW-1003">Cell membrane</keyword>
<dbReference type="GO" id="GO:0005886">
    <property type="term" value="C:plasma membrane"/>
    <property type="evidence" value="ECO:0007669"/>
    <property type="project" value="UniProtKB-SubCell"/>
</dbReference>
<feature type="transmembrane region" description="Helical" evidence="9">
    <location>
        <begin position="280"/>
        <end position="303"/>
    </location>
</feature>
<keyword evidence="8 9" id="KW-0472">Membrane</keyword>
<keyword evidence="7 9" id="KW-1133">Transmembrane helix</keyword>
<protein>
    <submittedName>
        <fullName evidence="10">Arginine-ornithine antiporter</fullName>
    </submittedName>
</protein>
<comment type="caution">
    <text evidence="10">The sequence shown here is derived from an EMBL/GenBank/DDBJ whole genome shotgun (WGS) entry which is preliminary data.</text>
</comment>
<feature type="transmembrane region" description="Helical" evidence="9">
    <location>
        <begin position="95"/>
        <end position="121"/>
    </location>
</feature>
<evidence type="ECO:0000313" key="10">
    <source>
        <dbReference type="EMBL" id="GLB47286.1"/>
    </source>
</evidence>
<comment type="subcellular location">
    <subcellularLocation>
        <location evidence="1">Cell membrane</location>
        <topology evidence="1">Multi-pass membrane protein</topology>
    </subcellularLocation>
</comment>
<evidence type="ECO:0000256" key="2">
    <source>
        <dbReference type="ARBA" id="ARBA00008220"/>
    </source>
</evidence>
<reference evidence="10" key="2">
    <citation type="journal article" date="2023" name="PLoS ONE">
        <title>Philodulcilactobacillus myokoensis gen. nov., sp. nov., a fructophilic, acidophilic, and agar-phobic lactic acid bacterium isolated from fermented vegetable extracts.</title>
        <authorList>
            <person name="Kouya T."/>
            <person name="Ishiyama Y."/>
            <person name="Ohashi S."/>
            <person name="Kumakubo R."/>
            <person name="Yamazaki T."/>
            <person name="Otaki T."/>
        </authorList>
    </citation>
    <scope>NUCLEOTIDE SEQUENCE</scope>
    <source>
        <strain evidence="10">WR16-4</strain>
    </source>
</reference>
<keyword evidence="6" id="KW-0029">Amino-acid transport</keyword>
<dbReference type="InterPro" id="IPR002293">
    <property type="entry name" value="AA/rel_permease1"/>
</dbReference>